<dbReference type="STRING" id="35814.BBB42_17250"/>
<organism evidence="2 3">
    <name type="scientific">Bordetella holmesii CDC-H585-BH</name>
    <dbReference type="NCBI Taxonomy" id="1331206"/>
    <lineage>
        <taxon>Bacteria</taxon>
        <taxon>Pseudomonadati</taxon>
        <taxon>Pseudomonadota</taxon>
        <taxon>Betaproteobacteria</taxon>
        <taxon>Burkholderiales</taxon>
        <taxon>Alcaligenaceae</taxon>
        <taxon>Bordetella</taxon>
    </lineage>
</organism>
<gene>
    <name evidence="2" type="ORF">L497_2880</name>
</gene>
<evidence type="ECO:0000313" key="3">
    <source>
        <dbReference type="Proteomes" id="UP000026682"/>
    </source>
</evidence>
<dbReference type="EMBL" id="JFZZ01000022">
    <property type="protein sequence ID" value="KAK97839.1"/>
    <property type="molecule type" value="Genomic_DNA"/>
</dbReference>
<feature type="transmembrane region" description="Helical" evidence="1">
    <location>
        <begin position="12"/>
        <end position="33"/>
    </location>
</feature>
<dbReference type="InterPro" id="IPR046513">
    <property type="entry name" value="DUF6691"/>
</dbReference>
<reference evidence="2 3" key="1">
    <citation type="submission" date="2014-03" db="EMBL/GenBank/DDBJ databases">
        <title>Genome sequence of Bordetella holmseii.</title>
        <authorList>
            <person name="Harvill E."/>
            <person name="Goodfield L.L."/>
            <person name="Ivanov Y."/>
            <person name="Meyer J.A."/>
            <person name="Newth C."/>
            <person name="Cassiday P."/>
            <person name="Tondella M.L."/>
            <person name="Liao P."/>
            <person name="Zimmerman J."/>
            <person name="Meert K."/>
            <person name="Wessel D."/>
            <person name="Berger J."/>
            <person name="Dean J.M."/>
            <person name="Holubkov R."/>
            <person name="Burr J."/>
            <person name="Liu T."/>
            <person name="Brinkac L.M."/>
            <person name="Sanka R."/>
            <person name="Kim M."/>
            <person name="Losada L."/>
        </authorList>
    </citation>
    <scope>NUCLEOTIDE SEQUENCE [LARGE SCALE GENOMIC DNA]</scope>
    <source>
        <strain evidence="2 3">CDC-H585-BH</strain>
    </source>
</reference>
<proteinExistence type="predicted"/>
<evidence type="ECO:0000313" key="2">
    <source>
        <dbReference type="EMBL" id="KAK97839.1"/>
    </source>
</evidence>
<keyword evidence="1" id="KW-0812">Transmembrane</keyword>
<protein>
    <submittedName>
        <fullName evidence="2">Sulfur transport</fullName>
    </submittedName>
</protein>
<keyword evidence="1" id="KW-0472">Membrane</keyword>
<dbReference type="Pfam" id="PF20398">
    <property type="entry name" value="DUF6691"/>
    <property type="match status" value="1"/>
</dbReference>
<dbReference type="GeneID" id="93122063"/>
<dbReference type="RefSeq" id="WP_005016884.1">
    <property type="nucleotide sequence ID" value="NZ_JFZZ01000022.1"/>
</dbReference>
<accession>A0A158M9S3</accession>
<dbReference type="Proteomes" id="UP000026682">
    <property type="component" value="Unassembled WGS sequence"/>
</dbReference>
<evidence type="ECO:0000256" key="1">
    <source>
        <dbReference type="SAM" id="Phobius"/>
    </source>
</evidence>
<feature type="transmembrane region" description="Helical" evidence="1">
    <location>
        <begin position="45"/>
        <end position="62"/>
    </location>
</feature>
<name>A0A158M9S3_9BORD</name>
<keyword evidence="1" id="KW-1133">Transmembrane helix</keyword>
<comment type="caution">
    <text evidence="2">The sequence shown here is derived from an EMBL/GenBank/DDBJ whole genome shotgun (WGS) entry which is preliminary data.</text>
</comment>
<dbReference type="PATRIC" id="fig|1331206.3.peg.611"/>
<dbReference type="AlphaFoldDB" id="A0A158M9S3"/>
<sequence>MQWPTAWKIDTRLVSGAVIFGLGWELAGLSPVTAVLTASQGYDEALTFGLAMVVGMGAFSFWQKPTSERHR</sequence>